<dbReference type="InterPro" id="IPR026579">
    <property type="entry name" value="FtsQ"/>
</dbReference>
<dbReference type="Gene3D" id="3.10.20.310">
    <property type="entry name" value="membrane protein fhac"/>
    <property type="match status" value="1"/>
</dbReference>
<dbReference type="RefSeq" id="WP_244639286.1">
    <property type="nucleotide sequence ID" value="NZ_BMIQ01000001.1"/>
</dbReference>
<keyword evidence="5 9" id="KW-0812">Transmembrane</keyword>
<evidence type="ECO:0000256" key="8">
    <source>
        <dbReference type="ARBA" id="ARBA00023306"/>
    </source>
</evidence>
<dbReference type="InterPro" id="IPR005548">
    <property type="entry name" value="Cell_div_FtsQ/DivIB_C"/>
</dbReference>
<evidence type="ECO:0000256" key="7">
    <source>
        <dbReference type="ARBA" id="ARBA00023136"/>
    </source>
</evidence>
<dbReference type="InterPro" id="IPR013685">
    <property type="entry name" value="POTRA_FtsQ_type"/>
</dbReference>
<keyword evidence="7 9" id="KW-0472">Membrane</keyword>
<dbReference type="Gene3D" id="3.40.50.11690">
    <property type="entry name" value="Cell division protein FtsQ/DivIB"/>
    <property type="match status" value="1"/>
</dbReference>
<reference evidence="11" key="1">
    <citation type="journal article" date="2014" name="Int. J. Syst. Evol. Microbiol.">
        <title>Complete genome sequence of Corynebacterium casei LMG S-19264T (=DSM 44701T), isolated from a smear-ripened cheese.</title>
        <authorList>
            <consortium name="US DOE Joint Genome Institute (JGI-PGF)"/>
            <person name="Walter F."/>
            <person name="Albersmeier A."/>
            <person name="Kalinowski J."/>
            <person name="Ruckert C."/>
        </authorList>
    </citation>
    <scope>NUCLEOTIDE SEQUENCE</scope>
    <source>
        <strain evidence="11">CGMCC 1.15367</strain>
    </source>
</reference>
<dbReference type="Pfam" id="PF08478">
    <property type="entry name" value="POTRA_1"/>
    <property type="match status" value="1"/>
</dbReference>
<dbReference type="GO" id="GO:0090529">
    <property type="term" value="P:cell septum assembly"/>
    <property type="evidence" value="ECO:0007669"/>
    <property type="project" value="InterPro"/>
</dbReference>
<dbReference type="Proteomes" id="UP000644699">
    <property type="component" value="Unassembled WGS sequence"/>
</dbReference>
<dbReference type="GO" id="GO:0043093">
    <property type="term" value="P:FtsZ-dependent cytokinesis"/>
    <property type="evidence" value="ECO:0007669"/>
    <property type="project" value="UniProtKB-UniRule"/>
</dbReference>
<comment type="subcellular location">
    <subcellularLocation>
        <location evidence="9">Cell inner membrane</location>
        <topology evidence="9">Single-pass type II membrane protein</topology>
    </subcellularLocation>
    <subcellularLocation>
        <location evidence="1">Membrane</location>
    </subcellularLocation>
    <text evidence="9">Localizes to the division septum.</text>
</comment>
<evidence type="ECO:0000256" key="4">
    <source>
        <dbReference type="ARBA" id="ARBA00022618"/>
    </source>
</evidence>
<dbReference type="PANTHER" id="PTHR35851:SF1">
    <property type="entry name" value="CELL DIVISION PROTEIN FTSQ"/>
    <property type="match status" value="1"/>
</dbReference>
<feature type="domain" description="POTRA" evidence="10">
    <location>
        <begin position="83"/>
        <end position="151"/>
    </location>
</feature>
<comment type="function">
    <text evidence="9">Essential cell division protein.</text>
</comment>
<dbReference type="GO" id="GO:0032153">
    <property type="term" value="C:cell division site"/>
    <property type="evidence" value="ECO:0007669"/>
    <property type="project" value="UniProtKB-UniRule"/>
</dbReference>
<dbReference type="PANTHER" id="PTHR35851">
    <property type="entry name" value="CELL DIVISION PROTEIN FTSQ"/>
    <property type="match status" value="1"/>
</dbReference>
<dbReference type="Pfam" id="PF03799">
    <property type="entry name" value="FtsQ_DivIB_C"/>
    <property type="match status" value="1"/>
</dbReference>
<gene>
    <name evidence="9 11" type="primary">ftsQ</name>
    <name evidence="11" type="ORF">GCM10011390_08740</name>
</gene>
<dbReference type="EMBL" id="BMIQ01000001">
    <property type="protein sequence ID" value="GGD92283.1"/>
    <property type="molecule type" value="Genomic_DNA"/>
</dbReference>
<dbReference type="PROSITE" id="PS51779">
    <property type="entry name" value="POTRA"/>
    <property type="match status" value="1"/>
</dbReference>
<evidence type="ECO:0000313" key="11">
    <source>
        <dbReference type="EMBL" id="GGD92283.1"/>
    </source>
</evidence>
<evidence type="ECO:0000256" key="5">
    <source>
        <dbReference type="ARBA" id="ARBA00022692"/>
    </source>
</evidence>
<keyword evidence="4 9" id="KW-0132">Cell division</keyword>
<dbReference type="HAMAP" id="MF_00911">
    <property type="entry name" value="FtsQ_subfam"/>
    <property type="match status" value="1"/>
</dbReference>
<dbReference type="InterPro" id="IPR045335">
    <property type="entry name" value="FtsQ_C_sf"/>
</dbReference>
<protein>
    <recommendedName>
        <fullName evidence="9">Cell division protein FtsQ</fullName>
    </recommendedName>
</protein>
<keyword evidence="12" id="KW-1185">Reference proteome</keyword>
<evidence type="ECO:0000256" key="9">
    <source>
        <dbReference type="HAMAP-Rule" id="MF_00911"/>
    </source>
</evidence>
<proteinExistence type="inferred from homology"/>
<dbReference type="GO" id="GO:0005886">
    <property type="term" value="C:plasma membrane"/>
    <property type="evidence" value="ECO:0007669"/>
    <property type="project" value="UniProtKB-SubCell"/>
</dbReference>
<organism evidence="11 12">
    <name type="scientific">Aureimonas endophytica</name>
    <dbReference type="NCBI Taxonomy" id="2027858"/>
    <lineage>
        <taxon>Bacteria</taxon>
        <taxon>Pseudomonadati</taxon>
        <taxon>Pseudomonadota</taxon>
        <taxon>Alphaproteobacteria</taxon>
        <taxon>Hyphomicrobiales</taxon>
        <taxon>Aurantimonadaceae</taxon>
        <taxon>Aureimonas</taxon>
    </lineage>
</organism>
<evidence type="ECO:0000259" key="10">
    <source>
        <dbReference type="PROSITE" id="PS51779"/>
    </source>
</evidence>
<reference evidence="11" key="2">
    <citation type="submission" date="2020-09" db="EMBL/GenBank/DDBJ databases">
        <authorList>
            <person name="Sun Q."/>
            <person name="Zhou Y."/>
        </authorList>
    </citation>
    <scope>NUCLEOTIDE SEQUENCE</scope>
    <source>
        <strain evidence="11">CGMCC 1.15367</strain>
    </source>
</reference>
<dbReference type="AlphaFoldDB" id="A0A916ZFL9"/>
<keyword evidence="3 9" id="KW-0997">Cell inner membrane</keyword>
<accession>A0A916ZFL9</accession>
<evidence type="ECO:0000256" key="6">
    <source>
        <dbReference type="ARBA" id="ARBA00022989"/>
    </source>
</evidence>
<keyword evidence="2 9" id="KW-1003">Cell membrane</keyword>
<comment type="caution">
    <text evidence="11">The sequence shown here is derived from an EMBL/GenBank/DDBJ whole genome shotgun (WGS) entry which is preliminary data.</text>
</comment>
<evidence type="ECO:0000256" key="1">
    <source>
        <dbReference type="ARBA" id="ARBA00004370"/>
    </source>
</evidence>
<keyword evidence="6 9" id="KW-1133">Transmembrane helix</keyword>
<name>A0A916ZFL9_9HYPH</name>
<evidence type="ECO:0000313" key="12">
    <source>
        <dbReference type="Proteomes" id="UP000644699"/>
    </source>
</evidence>
<evidence type="ECO:0000256" key="3">
    <source>
        <dbReference type="ARBA" id="ARBA00022519"/>
    </source>
</evidence>
<dbReference type="InterPro" id="IPR034746">
    <property type="entry name" value="POTRA"/>
</dbReference>
<comment type="similarity">
    <text evidence="9">Belongs to the FtsQ/DivIB family. FtsQ subfamily.</text>
</comment>
<keyword evidence="8 9" id="KW-0131">Cell cycle</keyword>
<evidence type="ECO:0000256" key="2">
    <source>
        <dbReference type="ARBA" id="ARBA00022475"/>
    </source>
</evidence>
<sequence length="305" mass="33318">MPALNRGERAEPVMERSLGRRRAFRLSYVGRRLAALGQILSRTPLPNFATLATVVLGSTTLYGMSIGGHATGAIDSVAQPLGFSIDKVDVAGNTETSEIDVLQALWSTGAQSLPALDVEAARRTLEAMPWIDKAAVAKTYPDRVSISLVEKKPFALWQKGGELAVIDRQGRDIMPYLANRFQSLPFVVGPGADVAAAQLLDGLEKVPELRARVKAYIRVGDRRWDLRLDNGVTVRLPEEGAVEAAADVVRMDKEMGLLSRDIAVVDMRIADRVTVRLTPEAVTRRDAAVKERDKLIARSKKEKPA</sequence>